<dbReference type="PANTHER" id="PTHR35280">
    <property type="entry name" value="F17L21.9"/>
    <property type="match status" value="1"/>
</dbReference>
<dbReference type="GeneID" id="112276973"/>
<keyword evidence="2" id="KW-0812">Transmembrane</keyword>
<evidence type="ECO:0000313" key="4">
    <source>
        <dbReference type="Proteomes" id="UP000006727"/>
    </source>
</evidence>
<feature type="region of interest" description="Disordered" evidence="1">
    <location>
        <begin position="1"/>
        <end position="20"/>
    </location>
</feature>
<dbReference type="Gramene" id="Pp3c24_3670V3.6">
    <property type="protein sequence ID" value="Pp3c24_3670V3.6"/>
    <property type="gene ID" value="Pp3c24_3670"/>
</dbReference>
<feature type="region of interest" description="Disordered" evidence="1">
    <location>
        <begin position="325"/>
        <end position="355"/>
    </location>
</feature>
<protein>
    <submittedName>
        <fullName evidence="3">Uncharacterized protein</fullName>
    </submittedName>
</protein>
<evidence type="ECO:0000256" key="2">
    <source>
        <dbReference type="SAM" id="Phobius"/>
    </source>
</evidence>
<dbReference type="OrthoDB" id="10514091at2759"/>
<dbReference type="EMBL" id="ABEU02000024">
    <property type="status" value="NOT_ANNOTATED_CDS"/>
    <property type="molecule type" value="Genomic_DNA"/>
</dbReference>
<keyword evidence="4" id="KW-1185">Reference proteome</keyword>
<accession>A0A7I4CLV3</accession>
<dbReference type="Gramene" id="Pp3c24_3670V3.5">
    <property type="protein sequence ID" value="Pp3c24_3670V3.5"/>
    <property type="gene ID" value="Pp3c24_3670"/>
</dbReference>
<sequence length="475" mass="52675">MVGVLESNGNRQPATPSARVPLSVFSQSSSLMSDRAAQAMEKALRNLAMPHREVNATNNKDEDGYKDLLEHPEIDRRSFVKRDAADLFNSLASANDKDRKLTTGEMSLPRAFYSRVDVQDSAYSATELSGSEDSDITHRRNLSTTVPGPLLLDRSVFSDSETDKDSSLFLGTAPEDLDLVENAMLRIIREDTRAFSKQRDEDATKPKELSECLEKSEGFRSTADSVDFQLLSRLLEQVQALREQKHQPKQVGRIARSSSRGARSMWDISKSGKSKRFKNDDMKKAIEAATQAAKSAAEAAITTATLVTQNSDAVNKLLQIMHLSSKTSDSEPEVEDTRVDSESEDIEESSDSDETKDIAKKIVSQNRYTHVVLGIMLVSSFVWRYIVVKVVKNVKSKVTDPWGYIGGMLPDGFRGPDKEAEKSEESSSGPSMPQKAIHFLHGDREKEKEASASDDKDKQTLTLGNILPIKPKNIQ</sequence>
<dbReference type="EnsemblPlants" id="Pp3c24_3670V3.5">
    <property type="protein sequence ID" value="Pp3c24_3670V3.5"/>
    <property type="gene ID" value="Pp3c24_3670"/>
</dbReference>
<feature type="compositionally biased region" description="Acidic residues" evidence="1">
    <location>
        <begin position="342"/>
        <end position="352"/>
    </location>
</feature>
<feature type="compositionally biased region" description="Basic and acidic residues" evidence="1">
    <location>
        <begin position="414"/>
        <end position="425"/>
    </location>
</feature>
<keyword evidence="2" id="KW-0472">Membrane</keyword>
<reference evidence="3 4" key="1">
    <citation type="journal article" date="2008" name="Science">
        <title>The Physcomitrella genome reveals evolutionary insights into the conquest of land by plants.</title>
        <authorList>
            <person name="Rensing S."/>
            <person name="Lang D."/>
            <person name="Zimmer A."/>
            <person name="Terry A."/>
            <person name="Salamov A."/>
            <person name="Shapiro H."/>
            <person name="Nishiyama T."/>
            <person name="Perroud P.-F."/>
            <person name="Lindquist E."/>
            <person name="Kamisugi Y."/>
            <person name="Tanahashi T."/>
            <person name="Sakakibara K."/>
            <person name="Fujita T."/>
            <person name="Oishi K."/>
            <person name="Shin-I T."/>
            <person name="Kuroki Y."/>
            <person name="Toyoda A."/>
            <person name="Suzuki Y."/>
            <person name="Hashimoto A."/>
            <person name="Yamaguchi K."/>
            <person name="Sugano A."/>
            <person name="Kohara Y."/>
            <person name="Fujiyama A."/>
            <person name="Anterola A."/>
            <person name="Aoki S."/>
            <person name="Ashton N."/>
            <person name="Barbazuk W.B."/>
            <person name="Barker E."/>
            <person name="Bennetzen J."/>
            <person name="Bezanilla M."/>
            <person name="Blankenship R."/>
            <person name="Cho S.H."/>
            <person name="Dutcher S."/>
            <person name="Estelle M."/>
            <person name="Fawcett J.A."/>
            <person name="Gundlach H."/>
            <person name="Hanada K."/>
            <person name="Heyl A."/>
            <person name="Hicks K.A."/>
            <person name="Hugh J."/>
            <person name="Lohr M."/>
            <person name="Mayer K."/>
            <person name="Melkozernov A."/>
            <person name="Murata T."/>
            <person name="Nelson D."/>
            <person name="Pils B."/>
            <person name="Prigge M."/>
            <person name="Reiss B."/>
            <person name="Renner T."/>
            <person name="Rombauts S."/>
            <person name="Rushton P."/>
            <person name="Sanderfoot A."/>
            <person name="Schween G."/>
            <person name="Shiu S.-H."/>
            <person name="Stueber K."/>
            <person name="Theodoulou F.L."/>
            <person name="Tu H."/>
            <person name="Van de Peer Y."/>
            <person name="Verrier P.J."/>
            <person name="Waters E."/>
            <person name="Wood A."/>
            <person name="Yang L."/>
            <person name="Cove D."/>
            <person name="Cuming A."/>
            <person name="Hasebe M."/>
            <person name="Lucas S."/>
            <person name="Mishler D.B."/>
            <person name="Reski R."/>
            <person name="Grigoriev I."/>
            <person name="Quatrano R.S."/>
            <person name="Boore J.L."/>
        </authorList>
    </citation>
    <scope>NUCLEOTIDE SEQUENCE [LARGE SCALE GENOMIC DNA]</scope>
    <source>
        <strain evidence="3 4">cv. Gransden 2004</strain>
    </source>
</reference>
<gene>
    <name evidence="3" type="primary">LOC112276973</name>
</gene>
<feature type="compositionally biased region" description="Low complexity" evidence="1">
    <location>
        <begin position="252"/>
        <end position="264"/>
    </location>
</feature>
<dbReference type="Proteomes" id="UP000006727">
    <property type="component" value="Chromosome 24"/>
</dbReference>
<organism evidence="3 4">
    <name type="scientific">Physcomitrium patens</name>
    <name type="common">Spreading-leaved earth moss</name>
    <name type="synonym">Physcomitrella patens</name>
    <dbReference type="NCBI Taxonomy" id="3218"/>
    <lineage>
        <taxon>Eukaryota</taxon>
        <taxon>Viridiplantae</taxon>
        <taxon>Streptophyta</taxon>
        <taxon>Embryophyta</taxon>
        <taxon>Bryophyta</taxon>
        <taxon>Bryophytina</taxon>
        <taxon>Bryopsida</taxon>
        <taxon>Funariidae</taxon>
        <taxon>Funariales</taxon>
        <taxon>Funariaceae</taxon>
        <taxon>Physcomitrium</taxon>
    </lineage>
</organism>
<name>A0A7I4CLV3_PHYPA</name>
<evidence type="ECO:0000256" key="1">
    <source>
        <dbReference type="SAM" id="MobiDB-lite"/>
    </source>
</evidence>
<feature type="compositionally biased region" description="Basic and acidic residues" evidence="1">
    <location>
        <begin position="440"/>
        <end position="459"/>
    </location>
</feature>
<feature type="transmembrane region" description="Helical" evidence="2">
    <location>
        <begin position="368"/>
        <end position="387"/>
    </location>
</feature>
<proteinExistence type="predicted"/>
<dbReference type="EnsemblPlants" id="Pp3c24_3670V3.6">
    <property type="protein sequence ID" value="Pp3c24_3670V3.6"/>
    <property type="gene ID" value="Pp3c24_3670"/>
</dbReference>
<dbReference type="AlphaFoldDB" id="A0A7I4CLV3"/>
<dbReference type="KEGG" id="ppp:112276973"/>
<feature type="region of interest" description="Disordered" evidence="1">
    <location>
        <begin position="244"/>
        <end position="279"/>
    </location>
</feature>
<feature type="region of interest" description="Disordered" evidence="1">
    <location>
        <begin position="409"/>
        <end position="475"/>
    </location>
</feature>
<reference evidence="3" key="3">
    <citation type="submission" date="2020-12" db="UniProtKB">
        <authorList>
            <consortium name="EnsemblPlants"/>
        </authorList>
    </citation>
    <scope>IDENTIFICATION</scope>
</reference>
<dbReference type="RefSeq" id="XP_024364603.1">
    <property type="nucleotide sequence ID" value="XM_024508835.2"/>
</dbReference>
<evidence type="ECO:0000313" key="3">
    <source>
        <dbReference type="EnsemblPlants" id="Pp3c24_3670V3.6"/>
    </source>
</evidence>
<reference evidence="3 4" key="2">
    <citation type="journal article" date="2018" name="Plant J.">
        <title>The Physcomitrella patens chromosome-scale assembly reveals moss genome structure and evolution.</title>
        <authorList>
            <person name="Lang D."/>
            <person name="Ullrich K.K."/>
            <person name="Murat F."/>
            <person name="Fuchs J."/>
            <person name="Jenkins J."/>
            <person name="Haas F.B."/>
            <person name="Piednoel M."/>
            <person name="Gundlach H."/>
            <person name="Van Bel M."/>
            <person name="Meyberg R."/>
            <person name="Vives C."/>
            <person name="Morata J."/>
            <person name="Symeonidi A."/>
            <person name="Hiss M."/>
            <person name="Muchero W."/>
            <person name="Kamisugi Y."/>
            <person name="Saleh O."/>
            <person name="Blanc G."/>
            <person name="Decker E.L."/>
            <person name="van Gessel N."/>
            <person name="Grimwood J."/>
            <person name="Hayes R.D."/>
            <person name="Graham S.W."/>
            <person name="Gunter L.E."/>
            <person name="McDaniel S.F."/>
            <person name="Hoernstein S.N.W."/>
            <person name="Larsson A."/>
            <person name="Li F.W."/>
            <person name="Perroud P.F."/>
            <person name="Phillips J."/>
            <person name="Ranjan P."/>
            <person name="Rokshar D.S."/>
            <person name="Rothfels C.J."/>
            <person name="Schneider L."/>
            <person name="Shu S."/>
            <person name="Stevenson D.W."/>
            <person name="Thummler F."/>
            <person name="Tillich M."/>
            <person name="Villarreal Aguilar J.C."/>
            <person name="Widiez T."/>
            <person name="Wong G.K."/>
            <person name="Wymore A."/>
            <person name="Zhang Y."/>
            <person name="Zimmer A.D."/>
            <person name="Quatrano R.S."/>
            <person name="Mayer K.F.X."/>
            <person name="Goodstein D."/>
            <person name="Casacuberta J.M."/>
            <person name="Vandepoele K."/>
            <person name="Reski R."/>
            <person name="Cuming A.C."/>
            <person name="Tuskan G.A."/>
            <person name="Maumus F."/>
            <person name="Salse J."/>
            <person name="Schmutz J."/>
            <person name="Rensing S.A."/>
        </authorList>
    </citation>
    <scope>NUCLEOTIDE SEQUENCE [LARGE SCALE GENOMIC DNA]</scope>
    <source>
        <strain evidence="3 4">cv. Gransden 2004</strain>
    </source>
</reference>
<dbReference type="PANTHER" id="PTHR35280:SF1">
    <property type="entry name" value="F17L21.9"/>
    <property type="match status" value="1"/>
</dbReference>
<keyword evidence="2" id="KW-1133">Transmembrane helix</keyword>